<protein>
    <submittedName>
        <fullName evidence="2">Uncharacterized protein</fullName>
    </submittedName>
</protein>
<evidence type="ECO:0000313" key="3">
    <source>
        <dbReference type="Proteomes" id="UP001199106"/>
    </source>
</evidence>
<keyword evidence="3" id="KW-1185">Reference proteome</keyword>
<feature type="transmembrane region" description="Helical" evidence="1">
    <location>
        <begin position="29"/>
        <end position="50"/>
    </location>
</feature>
<comment type="caution">
    <text evidence="2">The sequence shown here is derived from an EMBL/GenBank/DDBJ whole genome shotgun (WGS) entry which is preliminary data.</text>
</comment>
<dbReference type="Proteomes" id="UP001199106">
    <property type="component" value="Unassembled WGS sequence"/>
</dbReference>
<keyword evidence="1" id="KW-1133">Transmembrane helix</keyword>
<keyword evidence="1" id="KW-0812">Transmembrane</keyword>
<keyword evidence="1" id="KW-0472">Membrane</keyword>
<name>A0AAD4I836_9PLEO</name>
<evidence type="ECO:0000313" key="2">
    <source>
        <dbReference type="EMBL" id="KAG9189552.1"/>
    </source>
</evidence>
<organism evidence="2 3">
    <name type="scientific">Alternaria panax</name>
    <dbReference type="NCBI Taxonomy" id="48097"/>
    <lineage>
        <taxon>Eukaryota</taxon>
        <taxon>Fungi</taxon>
        <taxon>Dikarya</taxon>
        <taxon>Ascomycota</taxon>
        <taxon>Pezizomycotina</taxon>
        <taxon>Dothideomycetes</taxon>
        <taxon>Pleosporomycetidae</taxon>
        <taxon>Pleosporales</taxon>
        <taxon>Pleosporineae</taxon>
        <taxon>Pleosporaceae</taxon>
        <taxon>Alternaria</taxon>
        <taxon>Alternaria sect. Panax</taxon>
    </lineage>
</organism>
<accession>A0AAD4I836</accession>
<proteinExistence type="predicted"/>
<reference evidence="2" key="1">
    <citation type="submission" date="2021-07" db="EMBL/GenBank/DDBJ databases">
        <title>Genome Resource of American Ginseng Black Spot Pathogen Alternaria panax.</title>
        <authorList>
            <person name="Qiu C."/>
            <person name="Wang W."/>
            <person name="Liu Z."/>
        </authorList>
    </citation>
    <scope>NUCLEOTIDE SEQUENCE</scope>
    <source>
        <strain evidence="2">BNCC115425</strain>
    </source>
</reference>
<dbReference type="EMBL" id="JAANER010000005">
    <property type="protein sequence ID" value="KAG9189552.1"/>
    <property type="molecule type" value="Genomic_DNA"/>
</dbReference>
<evidence type="ECO:0000256" key="1">
    <source>
        <dbReference type="SAM" id="Phobius"/>
    </source>
</evidence>
<sequence length="97" mass="11542">MPTLSPPTALTFLFLPQLPDRFTHDHRRITAFFSSTSFTFSAIPFGYPNFFTRVKLVRSKPPRSWFMELFIFVDETVARRRRRKWRSVWPTDGELDA</sequence>
<gene>
    <name evidence="2" type="ORF">G6011_06420</name>
</gene>
<dbReference type="AlphaFoldDB" id="A0AAD4I836"/>